<name>A0A1C6Z503_HAFAL</name>
<dbReference type="NCBIfam" id="TIGR00797">
    <property type="entry name" value="matE"/>
    <property type="match status" value="1"/>
</dbReference>
<dbReference type="NCBIfam" id="NF007130">
    <property type="entry name" value="PRK09575.1"/>
    <property type="match status" value="1"/>
</dbReference>
<dbReference type="STRING" id="569.A6V27_13845"/>
<dbReference type="InterPro" id="IPR002528">
    <property type="entry name" value="MATE_fam"/>
</dbReference>
<evidence type="ECO:0000256" key="3">
    <source>
        <dbReference type="ARBA" id="ARBA00022106"/>
    </source>
</evidence>
<keyword evidence="4" id="KW-0813">Transport</keyword>
<keyword evidence="6 10" id="KW-0812">Transmembrane</keyword>
<keyword evidence="8 10" id="KW-0472">Membrane</keyword>
<dbReference type="GO" id="GO:0046677">
    <property type="term" value="P:response to antibiotic"/>
    <property type="evidence" value="ECO:0007669"/>
    <property type="project" value="UniProtKB-KW"/>
</dbReference>
<dbReference type="PANTHER" id="PTHR43823">
    <property type="entry name" value="SPORULATION PROTEIN YKVU"/>
    <property type="match status" value="1"/>
</dbReference>
<evidence type="ECO:0000256" key="5">
    <source>
        <dbReference type="ARBA" id="ARBA00022475"/>
    </source>
</evidence>
<feature type="transmembrane region" description="Helical" evidence="10">
    <location>
        <begin position="12"/>
        <end position="30"/>
    </location>
</feature>
<keyword evidence="7 10" id="KW-1133">Transmembrane helix</keyword>
<feature type="transmembrane region" description="Helical" evidence="10">
    <location>
        <begin position="277"/>
        <end position="300"/>
    </location>
</feature>
<evidence type="ECO:0000256" key="7">
    <source>
        <dbReference type="ARBA" id="ARBA00022989"/>
    </source>
</evidence>
<dbReference type="InterPro" id="IPR045070">
    <property type="entry name" value="MATE_MepA-like"/>
</dbReference>
<evidence type="ECO:0000256" key="9">
    <source>
        <dbReference type="ARBA" id="ARBA00023251"/>
    </source>
</evidence>
<feature type="transmembrane region" description="Helical" evidence="10">
    <location>
        <begin position="411"/>
        <end position="429"/>
    </location>
</feature>
<accession>A0A1C6Z503</accession>
<feature type="transmembrane region" description="Helical" evidence="10">
    <location>
        <begin position="385"/>
        <end position="405"/>
    </location>
</feature>
<dbReference type="CDD" id="cd13143">
    <property type="entry name" value="MATE_MepA_like"/>
    <property type="match status" value="1"/>
</dbReference>
<keyword evidence="9" id="KW-0046">Antibiotic resistance</keyword>
<feature type="transmembrane region" description="Helical" evidence="10">
    <location>
        <begin position="50"/>
        <end position="70"/>
    </location>
</feature>
<feature type="transmembrane region" description="Helical" evidence="10">
    <location>
        <begin position="91"/>
        <end position="110"/>
    </location>
</feature>
<dbReference type="GO" id="GO:0015297">
    <property type="term" value="F:antiporter activity"/>
    <property type="evidence" value="ECO:0007669"/>
    <property type="project" value="InterPro"/>
</dbReference>
<organism evidence="11 12">
    <name type="scientific">Hafnia alvei</name>
    <dbReference type="NCBI Taxonomy" id="569"/>
    <lineage>
        <taxon>Bacteria</taxon>
        <taxon>Pseudomonadati</taxon>
        <taxon>Pseudomonadota</taxon>
        <taxon>Gammaproteobacteria</taxon>
        <taxon>Enterobacterales</taxon>
        <taxon>Hafniaceae</taxon>
        <taxon>Hafnia</taxon>
    </lineage>
</organism>
<keyword evidence="5" id="KW-1003">Cell membrane</keyword>
<dbReference type="Pfam" id="PF01554">
    <property type="entry name" value="MatE"/>
    <property type="match status" value="2"/>
</dbReference>
<comment type="subcellular location">
    <subcellularLocation>
        <location evidence="1">Cell inner membrane</location>
        <topology evidence="1">Multi-pass membrane protein</topology>
    </subcellularLocation>
</comment>
<evidence type="ECO:0000256" key="1">
    <source>
        <dbReference type="ARBA" id="ARBA00004429"/>
    </source>
</evidence>
<dbReference type="OrthoDB" id="9811110at2"/>
<evidence type="ECO:0000256" key="2">
    <source>
        <dbReference type="ARBA" id="ARBA00008417"/>
    </source>
</evidence>
<dbReference type="EMBL" id="FMIQ01000067">
    <property type="protein sequence ID" value="SCM54135.1"/>
    <property type="molecule type" value="Genomic_DNA"/>
</dbReference>
<dbReference type="GO" id="GO:0042910">
    <property type="term" value="F:xenobiotic transmembrane transporter activity"/>
    <property type="evidence" value="ECO:0007669"/>
    <property type="project" value="InterPro"/>
</dbReference>
<proteinExistence type="inferred from homology"/>
<evidence type="ECO:0000256" key="8">
    <source>
        <dbReference type="ARBA" id="ARBA00023136"/>
    </source>
</evidence>
<sequence length="449" mass="49012">MLQQSITRTFWHYSIPAIAALLISGLYQIVDGAFIGHAMGAEGLSAINMAWPLSGVLLAVGMMIGMGSGARCSLAQGEEKIDKARRILMQVFWLLIAMGISVGLCIVYFAPMFMRLQDASGVIENYGIDYLTIIGISGPIVLGSIAMPLLVRNLGAPRLATIAMLTGALLNVLMDYVFIIRLGWGLKGAAIGTIISESVAVIICTGFVFSRYNKLRPRREHIAFNLRLSLESLTTGFSSMLMYLYLSVVVMMHNLLFMKHGGPIEVAAYGIASYLIGFYYLLAEGVCGGMQPLVSYYYGARQPDKVRQVLKLGLMTAVGGGIALAVAILILPSLFTSIFISGDSALHVATIHGLRLHLFVMYLDGFIVLAATFFQALGHARYATFITLSNMLILFPFLGFFPWIFGLDGVWLAMPLSNICLSIVVVLMLKRQLRRLGIRLTPKKESLAN</sequence>
<evidence type="ECO:0000256" key="4">
    <source>
        <dbReference type="ARBA" id="ARBA00022448"/>
    </source>
</evidence>
<dbReference type="InterPro" id="IPR048279">
    <property type="entry name" value="MdtK-like"/>
</dbReference>
<protein>
    <recommendedName>
        <fullName evidence="3">Multidrug export protein MepA</fullName>
    </recommendedName>
</protein>
<dbReference type="Proteomes" id="UP000094844">
    <property type="component" value="Unassembled WGS sequence"/>
</dbReference>
<feature type="transmembrane region" description="Helical" evidence="10">
    <location>
        <begin position="312"/>
        <end position="339"/>
    </location>
</feature>
<dbReference type="RefSeq" id="WP_072309859.1">
    <property type="nucleotide sequence ID" value="NZ_FMIQ01000067.1"/>
</dbReference>
<dbReference type="AlphaFoldDB" id="A0A1C6Z503"/>
<evidence type="ECO:0000256" key="10">
    <source>
        <dbReference type="SAM" id="Phobius"/>
    </source>
</evidence>
<feature type="transmembrane region" description="Helical" evidence="10">
    <location>
        <begin position="130"/>
        <end position="150"/>
    </location>
</feature>
<feature type="transmembrane region" description="Helical" evidence="10">
    <location>
        <begin position="190"/>
        <end position="212"/>
    </location>
</feature>
<evidence type="ECO:0000256" key="6">
    <source>
        <dbReference type="ARBA" id="ARBA00022692"/>
    </source>
</evidence>
<dbReference type="InterPro" id="IPR051327">
    <property type="entry name" value="MATE_MepA_subfamily"/>
</dbReference>
<evidence type="ECO:0000313" key="12">
    <source>
        <dbReference type="Proteomes" id="UP000094844"/>
    </source>
</evidence>
<dbReference type="PANTHER" id="PTHR43823:SF3">
    <property type="entry name" value="MULTIDRUG EXPORT PROTEIN MEPA"/>
    <property type="match status" value="1"/>
</dbReference>
<dbReference type="GO" id="GO:0005886">
    <property type="term" value="C:plasma membrane"/>
    <property type="evidence" value="ECO:0007669"/>
    <property type="project" value="UniProtKB-SubCell"/>
</dbReference>
<comment type="similarity">
    <text evidence="2">Belongs to the multi antimicrobial extrusion (MATE) (TC 2.A.66.1) family. MepA subfamily.</text>
</comment>
<dbReference type="PIRSF" id="PIRSF006603">
    <property type="entry name" value="DinF"/>
    <property type="match status" value="1"/>
</dbReference>
<gene>
    <name evidence="11" type="ORF">BN1044_03634</name>
</gene>
<evidence type="ECO:0000313" key="11">
    <source>
        <dbReference type="EMBL" id="SCM54135.1"/>
    </source>
</evidence>
<reference evidence="11 12" key="1">
    <citation type="submission" date="2016-09" db="EMBL/GenBank/DDBJ databases">
        <authorList>
            <person name="Capua I."/>
            <person name="De Benedictis P."/>
            <person name="Joannis T."/>
            <person name="Lombin L.H."/>
            <person name="Cattoli G."/>
        </authorList>
    </citation>
    <scope>NUCLEOTIDE SEQUENCE [LARGE SCALE GENOMIC DNA]</scope>
    <source>
        <strain evidence="11 12">GB001</strain>
    </source>
</reference>
<feature type="transmembrane region" description="Helical" evidence="10">
    <location>
        <begin position="162"/>
        <end position="184"/>
    </location>
</feature>
<feature type="transmembrane region" description="Helical" evidence="10">
    <location>
        <begin position="359"/>
        <end position="378"/>
    </location>
</feature>
<feature type="transmembrane region" description="Helical" evidence="10">
    <location>
        <begin position="233"/>
        <end position="257"/>
    </location>
</feature>